<evidence type="ECO:0000259" key="3">
    <source>
        <dbReference type="SMART" id="SM01042"/>
    </source>
</evidence>
<dbReference type="InterPro" id="IPR018767">
    <property type="entry name" value="Brl1/Brr6_dom"/>
</dbReference>
<evidence type="ECO:0000313" key="4">
    <source>
        <dbReference type="EMBL" id="KIL71090.1"/>
    </source>
</evidence>
<dbReference type="PANTHER" id="PTHR28136">
    <property type="entry name" value="NUCLEUS EXPORT PROTEIN BRR6"/>
    <property type="match status" value="1"/>
</dbReference>
<keyword evidence="5" id="KW-1185">Reference proteome</keyword>
<feature type="compositionally biased region" description="Polar residues" evidence="1">
    <location>
        <begin position="170"/>
        <end position="179"/>
    </location>
</feature>
<accession>A0A0C2T5A1</accession>
<dbReference type="EMBL" id="KN818223">
    <property type="protein sequence ID" value="KIL71090.1"/>
    <property type="molecule type" value="Genomic_DNA"/>
</dbReference>
<feature type="region of interest" description="Disordered" evidence="1">
    <location>
        <begin position="1"/>
        <end position="86"/>
    </location>
</feature>
<dbReference type="AlphaFoldDB" id="A0A0C2T5A1"/>
<dbReference type="InParanoid" id="A0A0C2T5A1"/>
<dbReference type="HOGENOM" id="CLU_040960_1_1_1"/>
<feature type="transmembrane region" description="Helical" evidence="2">
    <location>
        <begin position="307"/>
        <end position="328"/>
    </location>
</feature>
<dbReference type="OrthoDB" id="5961at2759"/>
<reference evidence="4 5" key="1">
    <citation type="submission" date="2014-04" db="EMBL/GenBank/DDBJ databases">
        <title>Evolutionary Origins and Diversification of the Mycorrhizal Mutualists.</title>
        <authorList>
            <consortium name="DOE Joint Genome Institute"/>
            <consortium name="Mycorrhizal Genomics Consortium"/>
            <person name="Kohler A."/>
            <person name="Kuo A."/>
            <person name="Nagy L.G."/>
            <person name="Floudas D."/>
            <person name="Copeland A."/>
            <person name="Barry K.W."/>
            <person name="Cichocki N."/>
            <person name="Veneault-Fourrey C."/>
            <person name="LaButti K."/>
            <person name="Lindquist E.A."/>
            <person name="Lipzen A."/>
            <person name="Lundell T."/>
            <person name="Morin E."/>
            <person name="Murat C."/>
            <person name="Riley R."/>
            <person name="Ohm R."/>
            <person name="Sun H."/>
            <person name="Tunlid A."/>
            <person name="Henrissat B."/>
            <person name="Grigoriev I.V."/>
            <person name="Hibbett D.S."/>
            <person name="Martin F."/>
        </authorList>
    </citation>
    <scope>NUCLEOTIDE SEQUENCE [LARGE SCALE GENOMIC DNA]</scope>
    <source>
        <strain evidence="4 5">Koide BX008</strain>
    </source>
</reference>
<keyword evidence="2" id="KW-0472">Membrane</keyword>
<dbReference type="Pfam" id="PF10104">
    <property type="entry name" value="Brr6_like_C_C"/>
    <property type="match status" value="1"/>
</dbReference>
<feature type="transmembrane region" description="Helical" evidence="2">
    <location>
        <begin position="200"/>
        <end position="222"/>
    </location>
</feature>
<dbReference type="InterPro" id="IPR040202">
    <property type="entry name" value="Brl1/Brr6"/>
</dbReference>
<dbReference type="SMART" id="SM01042">
    <property type="entry name" value="Brr6_like_C_C"/>
    <property type="match status" value="1"/>
</dbReference>
<feature type="compositionally biased region" description="Basic and acidic residues" evidence="1">
    <location>
        <begin position="387"/>
        <end position="397"/>
    </location>
</feature>
<proteinExistence type="predicted"/>
<feature type="compositionally biased region" description="Low complexity" evidence="1">
    <location>
        <begin position="61"/>
        <end position="81"/>
    </location>
</feature>
<evidence type="ECO:0000256" key="1">
    <source>
        <dbReference type="SAM" id="MobiDB-lite"/>
    </source>
</evidence>
<feature type="region of interest" description="Disordered" evidence="1">
    <location>
        <begin position="140"/>
        <end position="179"/>
    </location>
</feature>
<name>A0A0C2T5A1_AMAMK</name>
<keyword evidence="2" id="KW-1133">Transmembrane helix</keyword>
<feature type="region of interest" description="Disordered" evidence="1">
    <location>
        <begin position="104"/>
        <end position="124"/>
    </location>
</feature>
<dbReference type="GO" id="GO:0055088">
    <property type="term" value="P:lipid homeostasis"/>
    <property type="evidence" value="ECO:0007669"/>
    <property type="project" value="InterPro"/>
</dbReference>
<dbReference type="GO" id="GO:0006998">
    <property type="term" value="P:nuclear envelope organization"/>
    <property type="evidence" value="ECO:0007669"/>
    <property type="project" value="InterPro"/>
</dbReference>
<protein>
    <recommendedName>
        <fullName evidence="3">Brl1/Brr6 domain-containing protein</fullName>
    </recommendedName>
</protein>
<feature type="compositionally biased region" description="Polar residues" evidence="1">
    <location>
        <begin position="48"/>
        <end position="60"/>
    </location>
</feature>
<dbReference type="PANTHER" id="PTHR28136:SF1">
    <property type="entry name" value="NUCLEUS EXPORT PROTEIN BRL1"/>
    <property type="match status" value="1"/>
</dbReference>
<evidence type="ECO:0000256" key="2">
    <source>
        <dbReference type="SAM" id="Phobius"/>
    </source>
</evidence>
<dbReference type="Proteomes" id="UP000054549">
    <property type="component" value="Unassembled WGS sequence"/>
</dbReference>
<gene>
    <name evidence="4" type="ORF">M378DRAFT_116676</name>
</gene>
<organism evidence="4 5">
    <name type="scientific">Amanita muscaria (strain Koide BX008)</name>
    <dbReference type="NCBI Taxonomy" id="946122"/>
    <lineage>
        <taxon>Eukaryota</taxon>
        <taxon>Fungi</taxon>
        <taxon>Dikarya</taxon>
        <taxon>Basidiomycota</taxon>
        <taxon>Agaricomycotina</taxon>
        <taxon>Agaricomycetes</taxon>
        <taxon>Agaricomycetidae</taxon>
        <taxon>Agaricales</taxon>
        <taxon>Pluteineae</taxon>
        <taxon>Amanitaceae</taxon>
        <taxon>Amanita</taxon>
    </lineage>
</organism>
<feature type="domain" description="Brl1/Brr6" evidence="3">
    <location>
        <begin position="197"/>
        <end position="329"/>
    </location>
</feature>
<dbReference type="GO" id="GO:0031965">
    <property type="term" value="C:nuclear membrane"/>
    <property type="evidence" value="ECO:0007669"/>
    <property type="project" value="InterPro"/>
</dbReference>
<sequence length="397" mass="44359">MKNVRTKRSTEAPMDFEWTNRANIKPVWATSDDTNSPRKRAHEELASPNPTLGTSSTTSFPPNQNLPFLFQPPQSPQVPSVHSWAPPPQFSPRKAFALPVVEETNDVDMTEASPGKSNESRNEVGRAVALGGLKRVYNRRHKLQSHSRQKQQQESESDDDRASDESGSSITTHNTSNHYTLNLPSHTASRHDIPYILSGYLQFFFNLSLILLFLYLVIQFIITVQRDVENRISEYSMEIVQEIAMCALQHKNNLCTTNPVPAMVQQCSNWETCMNRDPAVVGRAKVGAELVAEVVNGFVEPISWKTLIFGLTSLSFLTVFVNALLSLYRNHRQAVPVASPNSHSSAYPITSIPPFPPHNYGCIHPPGSDPASRDDDISNSNLGRRRRLEDGTSVKIK</sequence>
<feature type="region of interest" description="Disordered" evidence="1">
    <location>
        <begin position="360"/>
        <end position="397"/>
    </location>
</feature>
<feature type="compositionally biased region" description="Basic residues" evidence="1">
    <location>
        <begin position="140"/>
        <end position="149"/>
    </location>
</feature>
<keyword evidence="2" id="KW-0812">Transmembrane</keyword>
<evidence type="ECO:0000313" key="5">
    <source>
        <dbReference type="Proteomes" id="UP000054549"/>
    </source>
</evidence>
<dbReference type="FunCoup" id="A0A0C2T5A1">
    <property type="interactions" value="21"/>
</dbReference>